<keyword evidence="4" id="KW-1185">Reference proteome</keyword>
<proteinExistence type="predicted"/>
<feature type="region of interest" description="Disordered" evidence="1">
    <location>
        <begin position="1"/>
        <end position="72"/>
    </location>
</feature>
<feature type="compositionally biased region" description="Low complexity" evidence="1">
    <location>
        <begin position="9"/>
        <end position="22"/>
    </location>
</feature>
<accession>A0A4R4VP68</accession>
<feature type="domain" description="ABC transporter" evidence="2">
    <location>
        <begin position="89"/>
        <end position="195"/>
    </location>
</feature>
<feature type="compositionally biased region" description="Low complexity" evidence="1">
    <location>
        <begin position="37"/>
        <end position="46"/>
    </location>
</feature>
<evidence type="ECO:0000256" key="1">
    <source>
        <dbReference type="SAM" id="MobiDB-lite"/>
    </source>
</evidence>
<name>A0A4R4VP68_9ACTN</name>
<dbReference type="AlphaFoldDB" id="A0A4R4VP68"/>
<dbReference type="InterPro" id="IPR039421">
    <property type="entry name" value="Type_1_exporter"/>
</dbReference>
<feature type="compositionally biased region" description="Basic residues" evidence="1">
    <location>
        <begin position="47"/>
        <end position="58"/>
    </location>
</feature>
<dbReference type="Proteomes" id="UP000295258">
    <property type="component" value="Unassembled WGS sequence"/>
</dbReference>
<evidence type="ECO:0000313" key="3">
    <source>
        <dbReference type="EMBL" id="TDD07502.1"/>
    </source>
</evidence>
<feature type="region of interest" description="Disordered" evidence="1">
    <location>
        <begin position="194"/>
        <end position="225"/>
    </location>
</feature>
<feature type="compositionally biased region" description="Basic and acidic residues" evidence="1">
    <location>
        <begin position="200"/>
        <end position="209"/>
    </location>
</feature>
<dbReference type="EMBL" id="SMKO01000026">
    <property type="protein sequence ID" value="TDD07502.1"/>
    <property type="molecule type" value="Genomic_DNA"/>
</dbReference>
<dbReference type="PANTHER" id="PTHR24221:SF654">
    <property type="entry name" value="ATP-BINDING CASSETTE SUB-FAMILY B MEMBER 6"/>
    <property type="match status" value="1"/>
</dbReference>
<gene>
    <name evidence="3" type="ORF">E1292_13450</name>
</gene>
<dbReference type="SUPFAM" id="SSF52540">
    <property type="entry name" value="P-loop containing nucleoside triphosphate hydrolases"/>
    <property type="match status" value="1"/>
</dbReference>
<comment type="caution">
    <text evidence="3">The sequence shown here is derived from an EMBL/GenBank/DDBJ whole genome shotgun (WGS) entry which is preliminary data.</text>
</comment>
<evidence type="ECO:0000259" key="2">
    <source>
        <dbReference type="Pfam" id="PF00005"/>
    </source>
</evidence>
<organism evidence="3 4">
    <name type="scientific">Nonomuraea deserti</name>
    <dbReference type="NCBI Taxonomy" id="1848322"/>
    <lineage>
        <taxon>Bacteria</taxon>
        <taxon>Bacillati</taxon>
        <taxon>Actinomycetota</taxon>
        <taxon>Actinomycetes</taxon>
        <taxon>Streptosporangiales</taxon>
        <taxon>Streptosporangiaceae</taxon>
        <taxon>Nonomuraea</taxon>
    </lineage>
</organism>
<dbReference type="InterPro" id="IPR027417">
    <property type="entry name" value="P-loop_NTPase"/>
</dbReference>
<feature type="compositionally biased region" description="Low complexity" evidence="1">
    <location>
        <begin position="59"/>
        <end position="69"/>
    </location>
</feature>
<dbReference type="Gene3D" id="3.40.50.300">
    <property type="entry name" value="P-loop containing nucleotide triphosphate hydrolases"/>
    <property type="match status" value="1"/>
</dbReference>
<protein>
    <submittedName>
        <fullName evidence="3">ATP-binding cassette domain-containing protein</fullName>
    </submittedName>
</protein>
<keyword evidence="3" id="KW-0067">ATP-binding</keyword>
<sequence length="238" mass="25684">MRPARGGWASATSRCSSRPSPAARRRWRPGPDPGARPPVAAALRPLPRGRHHPARPRPARASPGGAAVAGRDRAAGRLVQVRARQAWVLRGVDLATPAGHTVALVGLNGAGKSTLVKLLCRFYDPDSGSLSWDGADFRDLRADGLRGRIATVFQDFMRYELSARENIALGDLPAMEDPSRLSAAARAVRLHETITSPAEGARHPAHQDVPRPAGRRRPRDGCPPLRRAMAARRGWCRG</sequence>
<evidence type="ECO:0000313" key="4">
    <source>
        <dbReference type="Proteomes" id="UP000295258"/>
    </source>
</evidence>
<dbReference type="InterPro" id="IPR003439">
    <property type="entry name" value="ABC_transporter-like_ATP-bd"/>
</dbReference>
<dbReference type="GO" id="GO:0005524">
    <property type="term" value="F:ATP binding"/>
    <property type="evidence" value="ECO:0007669"/>
    <property type="project" value="UniProtKB-KW"/>
</dbReference>
<dbReference type="GO" id="GO:0016887">
    <property type="term" value="F:ATP hydrolysis activity"/>
    <property type="evidence" value="ECO:0007669"/>
    <property type="project" value="InterPro"/>
</dbReference>
<dbReference type="GO" id="GO:0034040">
    <property type="term" value="F:ATPase-coupled lipid transmembrane transporter activity"/>
    <property type="evidence" value="ECO:0007669"/>
    <property type="project" value="TreeGrafter"/>
</dbReference>
<dbReference type="Pfam" id="PF00005">
    <property type="entry name" value="ABC_tran"/>
    <property type="match status" value="1"/>
</dbReference>
<keyword evidence="3" id="KW-0547">Nucleotide-binding</keyword>
<dbReference type="PANTHER" id="PTHR24221">
    <property type="entry name" value="ATP-BINDING CASSETTE SUB-FAMILY B"/>
    <property type="match status" value="1"/>
</dbReference>
<reference evidence="3 4" key="1">
    <citation type="submission" date="2019-03" db="EMBL/GenBank/DDBJ databases">
        <title>Draft genome sequences of novel Actinobacteria.</title>
        <authorList>
            <person name="Sahin N."/>
            <person name="Ay H."/>
            <person name="Saygin H."/>
        </authorList>
    </citation>
    <scope>NUCLEOTIDE SEQUENCE [LARGE SCALE GENOMIC DNA]</scope>
    <source>
        <strain evidence="3 4">KC310</strain>
    </source>
</reference>